<dbReference type="SMART" id="SM00342">
    <property type="entry name" value="HTH_ARAC"/>
    <property type="match status" value="1"/>
</dbReference>
<keyword evidence="6" id="KW-1185">Reference proteome</keyword>
<evidence type="ECO:0000259" key="4">
    <source>
        <dbReference type="PROSITE" id="PS01124"/>
    </source>
</evidence>
<evidence type="ECO:0000256" key="3">
    <source>
        <dbReference type="ARBA" id="ARBA00023163"/>
    </source>
</evidence>
<dbReference type="PANTHER" id="PTHR46796:SF7">
    <property type="entry name" value="ARAC FAMILY TRANSCRIPTIONAL REGULATOR"/>
    <property type="match status" value="1"/>
</dbReference>
<dbReference type="PROSITE" id="PS00041">
    <property type="entry name" value="HTH_ARAC_FAMILY_1"/>
    <property type="match status" value="1"/>
</dbReference>
<evidence type="ECO:0000313" key="6">
    <source>
        <dbReference type="Proteomes" id="UP000001880"/>
    </source>
</evidence>
<dbReference type="PROSITE" id="PS01124">
    <property type="entry name" value="HTH_ARAC_FAMILY_2"/>
    <property type="match status" value="1"/>
</dbReference>
<name>D0LVV0_HALO1</name>
<dbReference type="Pfam" id="PF12852">
    <property type="entry name" value="Cupin_6"/>
    <property type="match status" value="1"/>
</dbReference>
<dbReference type="HOGENOM" id="CLU_000445_81_0_7"/>
<protein>
    <submittedName>
        <fullName evidence="5">Transcriptional regulator, AraC family</fullName>
    </submittedName>
</protein>
<dbReference type="InterPro" id="IPR009057">
    <property type="entry name" value="Homeodomain-like_sf"/>
</dbReference>
<dbReference type="PANTHER" id="PTHR46796">
    <property type="entry name" value="HTH-TYPE TRANSCRIPTIONAL ACTIVATOR RHAS-RELATED"/>
    <property type="match status" value="1"/>
</dbReference>
<dbReference type="KEGG" id="hoh:Hoch_1532"/>
<dbReference type="AlphaFoldDB" id="D0LVV0"/>
<organism evidence="5 6">
    <name type="scientific">Haliangium ochraceum (strain DSM 14365 / JCM 11303 / SMP-2)</name>
    <dbReference type="NCBI Taxonomy" id="502025"/>
    <lineage>
        <taxon>Bacteria</taxon>
        <taxon>Pseudomonadati</taxon>
        <taxon>Myxococcota</taxon>
        <taxon>Polyangia</taxon>
        <taxon>Haliangiales</taxon>
        <taxon>Kofleriaceae</taxon>
        <taxon>Haliangium</taxon>
    </lineage>
</organism>
<dbReference type="InterPro" id="IPR018062">
    <property type="entry name" value="HTH_AraC-typ_CS"/>
</dbReference>
<dbReference type="Gene3D" id="1.10.10.60">
    <property type="entry name" value="Homeodomain-like"/>
    <property type="match status" value="2"/>
</dbReference>
<reference evidence="5 6" key="1">
    <citation type="journal article" date="2010" name="Stand. Genomic Sci.">
        <title>Complete genome sequence of Haliangium ochraceum type strain (SMP-2).</title>
        <authorList>
            <consortium name="US DOE Joint Genome Institute (JGI-PGF)"/>
            <person name="Ivanova N."/>
            <person name="Daum C."/>
            <person name="Lang E."/>
            <person name="Abt B."/>
            <person name="Kopitz M."/>
            <person name="Saunders E."/>
            <person name="Lapidus A."/>
            <person name="Lucas S."/>
            <person name="Glavina Del Rio T."/>
            <person name="Nolan M."/>
            <person name="Tice H."/>
            <person name="Copeland A."/>
            <person name="Cheng J.F."/>
            <person name="Chen F."/>
            <person name="Bruce D."/>
            <person name="Goodwin L."/>
            <person name="Pitluck S."/>
            <person name="Mavromatis K."/>
            <person name="Pati A."/>
            <person name="Mikhailova N."/>
            <person name="Chen A."/>
            <person name="Palaniappan K."/>
            <person name="Land M."/>
            <person name="Hauser L."/>
            <person name="Chang Y.J."/>
            <person name="Jeffries C.D."/>
            <person name="Detter J.C."/>
            <person name="Brettin T."/>
            <person name="Rohde M."/>
            <person name="Goker M."/>
            <person name="Bristow J."/>
            <person name="Markowitz V."/>
            <person name="Eisen J.A."/>
            <person name="Hugenholtz P."/>
            <person name="Kyrpides N.C."/>
            <person name="Klenk H.P."/>
        </authorList>
    </citation>
    <scope>NUCLEOTIDE SEQUENCE [LARGE SCALE GENOMIC DNA]</scope>
    <source>
        <strain evidence="6">DSM 14365 / CIP 107738 / JCM 11303 / AJ 13395 / SMP-2</strain>
    </source>
</reference>
<keyword evidence="3" id="KW-0804">Transcription</keyword>
<dbReference type="Pfam" id="PF12833">
    <property type="entry name" value="HTH_18"/>
    <property type="match status" value="1"/>
</dbReference>
<dbReference type="InterPro" id="IPR018060">
    <property type="entry name" value="HTH_AraC"/>
</dbReference>
<dbReference type="InterPro" id="IPR050204">
    <property type="entry name" value="AraC_XylS_family_regulators"/>
</dbReference>
<dbReference type="STRING" id="502025.Hoch_1532"/>
<evidence type="ECO:0000256" key="1">
    <source>
        <dbReference type="ARBA" id="ARBA00023015"/>
    </source>
</evidence>
<keyword evidence="2" id="KW-0238">DNA-binding</keyword>
<proteinExistence type="predicted"/>
<dbReference type="GO" id="GO:0003700">
    <property type="term" value="F:DNA-binding transcription factor activity"/>
    <property type="evidence" value="ECO:0007669"/>
    <property type="project" value="InterPro"/>
</dbReference>
<dbReference type="SUPFAM" id="SSF46689">
    <property type="entry name" value="Homeodomain-like"/>
    <property type="match status" value="2"/>
</dbReference>
<gene>
    <name evidence="5" type="ordered locus">Hoch_1532</name>
</gene>
<dbReference type="OrthoDB" id="5460636at2"/>
<feature type="domain" description="HTH araC/xylS-type" evidence="4">
    <location>
        <begin position="173"/>
        <end position="270"/>
    </location>
</feature>
<sequence length="271" mass="28835">MRMRLELDGYTRVSLAGEWAVDMPGCGGPGLYWVERGSVVLQRRGRPPVRAHAGQVIALPRSPAHLLATDAAAARLAPAQLAARADDDGATRVGVVRFRWTSWAAGAGRACPAVVAAADERGYRRWAEAALGLLVAEFDHADDSALATATASALFERTLAAGTGRPTGHPAVAEALRLLQGELAFPWTLAGLARCVGMSRSSFAAAFADEIGRGPMRVLFELRMQRAAELLREKTPVAAVADALGYRAEASFRRAFRRYHGTPPGAFACTT</sequence>
<dbReference type="Proteomes" id="UP000001880">
    <property type="component" value="Chromosome"/>
</dbReference>
<evidence type="ECO:0000313" key="5">
    <source>
        <dbReference type="EMBL" id="ACY14084.1"/>
    </source>
</evidence>
<dbReference type="eggNOG" id="COG2207">
    <property type="taxonomic scope" value="Bacteria"/>
</dbReference>
<dbReference type="EMBL" id="CP001804">
    <property type="protein sequence ID" value="ACY14084.1"/>
    <property type="molecule type" value="Genomic_DNA"/>
</dbReference>
<keyword evidence="1" id="KW-0805">Transcription regulation</keyword>
<evidence type="ECO:0000256" key="2">
    <source>
        <dbReference type="ARBA" id="ARBA00023125"/>
    </source>
</evidence>
<dbReference type="InterPro" id="IPR032783">
    <property type="entry name" value="AraC_lig"/>
</dbReference>
<dbReference type="GO" id="GO:0043565">
    <property type="term" value="F:sequence-specific DNA binding"/>
    <property type="evidence" value="ECO:0007669"/>
    <property type="project" value="InterPro"/>
</dbReference>
<accession>D0LVV0</accession>